<proteinExistence type="predicted"/>
<reference evidence="1 2" key="1">
    <citation type="journal article" date="2016" name="Nat. Commun.">
        <title>Thousands of microbial genomes shed light on interconnected biogeochemical processes in an aquifer system.</title>
        <authorList>
            <person name="Anantharaman K."/>
            <person name="Brown C.T."/>
            <person name="Hug L.A."/>
            <person name="Sharon I."/>
            <person name="Castelle C.J."/>
            <person name="Probst A.J."/>
            <person name="Thomas B.C."/>
            <person name="Singh A."/>
            <person name="Wilkins M.J."/>
            <person name="Karaoz U."/>
            <person name="Brodie E.L."/>
            <person name="Williams K.H."/>
            <person name="Hubbard S.S."/>
            <person name="Banfield J.F."/>
        </authorList>
    </citation>
    <scope>NUCLEOTIDE SEQUENCE [LARGE SCALE GENOMIC DNA]</scope>
</reference>
<dbReference type="AlphaFoldDB" id="A0A1F4U5K4"/>
<name>A0A1F4U5K4_UNCSA</name>
<evidence type="ECO:0000313" key="1">
    <source>
        <dbReference type="EMBL" id="OGC40100.1"/>
    </source>
</evidence>
<gene>
    <name evidence="1" type="ORF">A2438_02260</name>
</gene>
<dbReference type="Pfam" id="PF14736">
    <property type="entry name" value="N_Asn_amidohyd"/>
    <property type="match status" value="1"/>
</dbReference>
<dbReference type="GO" id="GO:0008418">
    <property type="term" value="F:protein-N-terminal asparagine amidohydrolase activity"/>
    <property type="evidence" value="ECO:0007669"/>
    <property type="project" value="InterPro"/>
</dbReference>
<dbReference type="EMBL" id="MEUJ01000004">
    <property type="protein sequence ID" value="OGC40100.1"/>
    <property type="molecule type" value="Genomic_DNA"/>
</dbReference>
<protein>
    <submittedName>
        <fullName evidence="1">Uncharacterized protein</fullName>
    </submittedName>
</protein>
<organism evidence="1 2">
    <name type="scientific">candidate division WOR-1 bacterium RIFOXYC2_FULL_46_14</name>
    <dbReference type="NCBI Taxonomy" id="1802587"/>
    <lineage>
        <taxon>Bacteria</taxon>
        <taxon>Bacillati</taxon>
        <taxon>Saganbacteria</taxon>
    </lineage>
</organism>
<evidence type="ECO:0000313" key="2">
    <source>
        <dbReference type="Proteomes" id="UP000179242"/>
    </source>
</evidence>
<accession>A0A1F4U5K4</accession>
<dbReference type="InterPro" id="IPR026750">
    <property type="entry name" value="NTAN1"/>
</dbReference>
<dbReference type="Proteomes" id="UP000179242">
    <property type="component" value="Unassembled WGS sequence"/>
</dbReference>
<comment type="caution">
    <text evidence="1">The sequence shown here is derived from an EMBL/GenBank/DDBJ whole genome shotgun (WGS) entry which is preliminary data.</text>
</comment>
<sequence>MNVSRIGSLLVCQREFGITNLPTIRTVGFNTCAIVVFINRKAGIGALAHFDINTDIRASLQEVILPSLRQADTEFSVKIICRHLSKLPQTIQTELIKNGIRKVKVFLAQGFRKGLAAKTLTGKLLEDKAVMTPQELSKLEDSLRHIMSGNRLIRDVSLISPNPPPPS</sequence>